<gene>
    <name evidence="2" type="ORF">MACH21_24490</name>
</gene>
<dbReference type="Proteomes" id="UP001337723">
    <property type="component" value="Chromosome"/>
</dbReference>
<accession>A0AA48H9I1</accession>
<feature type="signal peptide" evidence="1">
    <location>
        <begin position="1"/>
        <end position="20"/>
    </location>
</feature>
<keyword evidence="1" id="KW-0732">Signal</keyword>
<protein>
    <submittedName>
        <fullName evidence="2">Uncharacterized protein</fullName>
    </submittedName>
</protein>
<organism evidence="2 3">
    <name type="scientific">Roseicyclus marinus</name>
    <dbReference type="NCBI Taxonomy" id="2161673"/>
    <lineage>
        <taxon>Bacteria</taxon>
        <taxon>Pseudomonadati</taxon>
        <taxon>Pseudomonadota</taxon>
        <taxon>Alphaproteobacteria</taxon>
        <taxon>Rhodobacterales</taxon>
        <taxon>Roseobacteraceae</taxon>
        <taxon>Roseicyclus</taxon>
    </lineage>
</organism>
<dbReference type="EMBL" id="AP027266">
    <property type="protein sequence ID" value="BDW86272.1"/>
    <property type="molecule type" value="Genomic_DNA"/>
</dbReference>
<proteinExistence type="predicted"/>
<dbReference type="KEGG" id="rmai:MACH21_24490"/>
<evidence type="ECO:0000313" key="3">
    <source>
        <dbReference type="Proteomes" id="UP001337723"/>
    </source>
</evidence>
<feature type="chain" id="PRO_5045310116" evidence="1">
    <location>
        <begin position="21"/>
        <end position="136"/>
    </location>
</feature>
<keyword evidence="3" id="KW-1185">Reference proteome</keyword>
<dbReference type="Pfam" id="PF20107">
    <property type="entry name" value="DUF6497"/>
    <property type="match status" value="1"/>
</dbReference>
<evidence type="ECO:0000313" key="2">
    <source>
        <dbReference type="EMBL" id="BDW86272.1"/>
    </source>
</evidence>
<dbReference type="AlphaFoldDB" id="A0AA48H9I1"/>
<name>A0AA48H9I1_9RHOB</name>
<reference evidence="2 3" key="1">
    <citation type="submission" date="2023-01" db="EMBL/GenBank/DDBJ databases">
        <title>Complete genome sequence of Roseicyclus marinus strain Dej080120_10.</title>
        <authorList>
            <person name="Ueki S."/>
            <person name="Maruyama F."/>
        </authorList>
    </citation>
    <scope>NUCLEOTIDE SEQUENCE [LARGE SCALE GENOMIC DNA]</scope>
    <source>
        <strain evidence="2 3">Dej080120_10</strain>
    </source>
</reference>
<dbReference type="RefSeq" id="WP_338272203.1">
    <property type="nucleotide sequence ID" value="NZ_AP027266.1"/>
</dbReference>
<dbReference type="InterPro" id="IPR045467">
    <property type="entry name" value="DUF6497"/>
</dbReference>
<evidence type="ECO:0000256" key="1">
    <source>
        <dbReference type="SAM" id="SignalP"/>
    </source>
</evidence>
<sequence length="136" mass="14199">MLPALGLVGALALGPTAALADPWPVGEVVTPSGMTVALEAVVFEENPWSGESLAVVRLIAPQLAQALTDPFALRADMDWACATWGLPAAASVSSAPDIVVVEMMAAPVARGTPDPAILQVFEQYRLLGADCIWELF</sequence>